<dbReference type="PANTHER" id="PTHR30332:SF24">
    <property type="entry name" value="SECRETIN GSPD-RELATED"/>
    <property type="match status" value="1"/>
</dbReference>
<evidence type="ECO:0000256" key="2">
    <source>
        <dbReference type="ARBA" id="ARBA00022448"/>
    </source>
</evidence>
<keyword evidence="10" id="KW-1185">Reference proteome</keyword>
<dbReference type="SMART" id="SM00965">
    <property type="entry name" value="STN"/>
    <property type="match status" value="1"/>
</dbReference>
<dbReference type="Pfam" id="PF00263">
    <property type="entry name" value="Secretin"/>
    <property type="match status" value="1"/>
</dbReference>
<dbReference type="KEGG" id="aagg:ETAA8_38850"/>
<dbReference type="OrthoDB" id="9813141at2"/>
<feature type="domain" description="Secretin/TonB short N-terminal" evidence="8">
    <location>
        <begin position="202"/>
        <end position="250"/>
    </location>
</feature>
<reference evidence="9 10" key="1">
    <citation type="submission" date="2019-02" db="EMBL/GenBank/DDBJ databases">
        <title>Deep-cultivation of Planctomycetes and their phenomic and genomic characterization uncovers novel biology.</title>
        <authorList>
            <person name="Wiegand S."/>
            <person name="Jogler M."/>
            <person name="Boedeker C."/>
            <person name="Pinto D."/>
            <person name="Vollmers J."/>
            <person name="Rivas-Marin E."/>
            <person name="Kohn T."/>
            <person name="Peeters S.H."/>
            <person name="Heuer A."/>
            <person name="Rast P."/>
            <person name="Oberbeckmann S."/>
            <person name="Bunk B."/>
            <person name="Jeske O."/>
            <person name="Meyerdierks A."/>
            <person name="Storesund J.E."/>
            <person name="Kallscheuer N."/>
            <person name="Luecker S."/>
            <person name="Lage O.M."/>
            <person name="Pohl T."/>
            <person name="Merkel B.J."/>
            <person name="Hornburger P."/>
            <person name="Mueller R.-W."/>
            <person name="Bruemmer F."/>
            <person name="Labrenz M."/>
            <person name="Spormann A.M."/>
            <person name="Op den Camp H."/>
            <person name="Overmann J."/>
            <person name="Amann R."/>
            <person name="Jetten M.S.M."/>
            <person name="Mascher T."/>
            <person name="Medema M.H."/>
            <person name="Devos D.P."/>
            <person name="Kaster A.-K."/>
            <person name="Ovreas L."/>
            <person name="Rohde M."/>
            <person name="Galperin M.Y."/>
            <person name="Jogler C."/>
        </authorList>
    </citation>
    <scope>NUCLEOTIDE SEQUENCE [LARGE SCALE GENOMIC DNA]</scope>
    <source>
        <strain evidence="9 10">ETA_A8</strain>
    </source>
</reference>
<dbReference type="PRINTS" id="PR00811">
    <property type="entry name" value="BCTERIALGSPD"/>
</dbReference>
<dbReference type="PANTHER" id="PTHR30332">
    <property type="entry name" value="PROBABLE GENERAL SECRETION PATHWAY PROTEIN D"/>
    <property type="match status" value="1"/>
</dbReference>
<dbReference type="GO" id="GO:0009306">
    <property type="term" value="P:protein secretion"/>
    <property type="evidence" value="ECO:0007669"/>
    <property type="project" value="InterPro"/>
</dbReference>
<evidence type="ECO:0000256" key="4">
    <source>
        <dbReference type="ARBA" id="ARBA00023136"/>
    </source>
</evidence>
<dbReference type="Proteomes" id="UP000315017">
    <property type="component" value="Chromosome"/>
</dbReference>
<keyword evidence="4" id="KW-0472">Membrane</keyword>
<proteinExistence type="inferred from homology"/>
<evidence type="ECO:0000256" key="1">
    <source>
        <dbReference type="ARBA" id="ARBA00004370"/>
    </source>
</evidence>
<sequence length="735" mass="80404">MPNALRIMILGACAAVGLGVAIALALTQSEPVRLPDVLEQQTPAATLVIAARTEPTPAQTPPHQPTPAAENPWSEALAATQPRVSPELASYRRAVNGQIDELQDSIELLDRNSQKQQRYLNDILSNLQDQQLPPARQLPTEEPPPLPRAAAPPALELPPAEPLPTPKAPRIGRELGDDQLTINVQNTDIREVLELLSQQGGLNILASKSVSGAVTASLSGVDLETALGAILKSTGYIARREGQIIYVGTPADFAAMDQTEDRVVTRVYRPNYVKAADLQMLFTSLLTPEVGKVTVSSPSEVDIPADQAKTGGNNLAGTDVVIVRDYEAVLKQIDQIFLDVDVKPQQVSIEAMILSVKLSDTYKMGVNFEALRANNNVRLISGSPLATLAAIDVTEGGLKFGYLDGNLSLFINALETIGDTNVIASPRLMCLNKQRAEIQIGEQLGYVSTTVTESSSTQTVNFLDVGTLLRLRPFISSDGNIRMEVHPELSTGSVTVEQGMTLPNKAVTQVTTNVMCNDGCTVVIGGLIREDLQTTTNQIPYLGSLPFLGPAFRQKTENIDRTELIVLITPRIISDPIMCQEGKKYGNEFTQRQSVYFDKMSPIARRNYGNHWLRKARASYNAQDYDLAMRQVNLAIHYDPLNRDSINQRNEIVAAGGFEDESIHQYLKRGLYPWQHPIGDYSRQGVPWQKPEGFGDETGYQAIQDDGQPGSLKTLERPRPDVIIDDPLEQATRLP</sequence>
<comment type="subcellular location">
    <subcellularLocation>
        <location evidence="1">Membrane</location>
    </subcellularLocation>
</comment>
<feature type="compositionally biased region" description="Pro residues" evidence="7">
    <location>
        <begin position="155"/>
        <end position="167"/>
    </location>
</feature>
<dbReference type="Gene3D" id="3.30.1370.130">
    <property type="match status" value="1"/>
</dbReference>
<dbReference type="EMBL" id="CP036274">
    <property type="protein sequence ID" value="QDU28780.1"/>
    <property type="molecule type" value="Genomic_DNA"/>
</dbReference>
<accession>A0A517YEX7</accession>
<dbReference type="GO" id="GO:0015627">
    <property type="term" value="C:type II protein secretion system complex"/>
    <property type="evidence" value="ECO:0007669"/>
    <property type="project" value="TreeGrafter"/>
</dbReference>
<dbReference type="AlphaFoldDB" id="A0A517YEX7"/>
<organism evidence="9 10">
    <name type="scientific">Anatilimnocola aggregata</name>
    <dbReference type="NCBI Taxonomy" id="2528021"/>
    <lineage>
        <taxon>Bacteria</taxon>
        <taxon>Pseudomonadati</taxon>
        <taxon>Planctomycetota</taxon>
        <taxon>Planctomycetia</taxon>
        <taxon>Pirellulales</taxon>
        <taxon>Pirellulaceae</taxon>
        <taxon>Anatilimnocola</taxon>
    </lineage>
</organism>
<evidence type="ECO:0000313" key="10">
    <source>
        <dbReference type="Proteomes" id="UP000315017"/>
    </source>
</evidence>
<keyword evidence="2" id="KW-0813">Transport</keyword>
<evidence type="ECO:0000259" key="8">
    <source>
        <dbReference type="SMART" id="SM00965"/>
    </source>
</evidence>
<comment type="similarity">
    <text evidence="6">Belongs to the bacterial secretin family.</text>
</comment>
<protein>
    <submittedName>
        <fullName evidence="9">Type IV pilus biogenesis and competence protein PilQ</fullName>
    </submittedName>
</protein>
<dbReference type="PRINTS" id="PR01032">
    <property type="entry name" value="PHAGEIV"/>
</dbReference>
<dbReference type="GO" id="GO:0019867">
    <property type="term" value="C:outer membrane"/>
    <property type="evidence" value="ECO:0007669"/>
    <property type="project" value="InterPro"/>
</dbReference>
<evidence type="ECO:0000256" key="5">
    <source>
        <dbReference type="ARBA" id="ARBA00023237"/>
    </source>
</evidence>
<evidence type="ECO:0000256" key="6">
    <source>
        <dbReference type="RuleBase" id="RU004003"/>
    </source>
</evidence>
<evidence type="ECO:0000313" key="9">
    <source>
        <dbReference type="EMBL" id="QDU28780.1"/>
    </source>
</evidence>
<dbReference type="InterPro" id="IPR001775">
    <property type="entry name" value="GspD/PilQ"/>
</dbReference>
<keyword evidence="5" id="KW-0998">Cell outer membrane</keyword>
<feature type="region of interest" description="Disordered" evidence="7">
    <location>
        <begin position="134"/>
        <end position="176"/>
    </location>
</feature>
<dbReference type="InterPro" id="IPR011662">
    <property type="entry name" value="Secretin/TonB_short_N"/>
</dbReference>
<dbReference type="RefSeq" id="WP_145091643.1">
    <property type="nucleotide sequence ID" value="NZ_CP036274.1"/>
</dbReference>
<keyword evidence="3" id="KW-0732">Signal</keyword>
<dbReference type="InterPro" id="IPR004846">
    <property type="entry name" value="T2SS/T3SS_dom"/>
</dbReference>
<name>A0A517YEX7_9BACT</name>
<dbReference type="InterPro" id="IPR050810">
    <property type="entry name" value="Bact_Secretion_Sys_Channel"/>
</dbReference>
<gene>
    <name evidence="9" type="primary">pilQ</name>
    <name evidence="9" type="ORF">ETAA8_38850</name>
</gene>
<evidence type="ECO:0000256" key="7">
    <source>
        <dbReference type="SAM" id="MobiDB-lite"/>
    </source>
</evidence>
<evidence type="ECO:0000256" key="3">
    <source>
        <dbReference type="ARBA" id="ARBA00022729"/>
    </source>
</evidence>
<feature type="region of interest" description="Disordered" evidence="7">
    <location>
        <begin position="700"/>
        <end position="735"/>
    </location>
</feature>